<dbReference type="EMBL" id="NBTM02000001">
    <property type="protein sequence ID" value="PNL91285.1"/>
    <property type="molecule type" value="Genomic_DNA"/>
</dbReference>
<dbReference type="RefSeq" id="WP_083068158.1">
    <property type="nucleotide sequence ID" value="NZ_JALXKY010000017.1"/>
</dbReference>
<protein>
    <submittedName>
        <fullName evidence="1">Uncharacterized protein</fullName>
    </submittedName>
</protein>
<evidence type="ECO:0000313" key="1">
    <source>
        <dbReference type="EMBL" id="PNL91285.1"/>
    </source>
</evidence>
<dbReference type="Proteomes" id="UP000192813">
    <property type="component" value="Unassembled WGS sequence"/>
</dbReference>
<dbReference type="AlphaFoldDB" id="A0A2J9PLR8"/>
<evidence type="ECO:0000313" key="2">
    <source>
        <dbReference type="Proteomes" id="UP000192813"/>
    </source>
</evidence>
<name>A0A2J9PLR8_9LACT</name>
<reference evidence="2" key="1">
    <citation type="submission" date="2017-12" db="EMBL/GenBank/DDBJ databases">
        <title>FDA dAtabase for Regulatory Grade micrObial Sequences (FDA-ARGOS): Supporting development and validation of Infectious Disease Dx tests.</title>
        <authorList>
            <person name="Hoffmann M."/>
            <person name="Allard M."/>
            <person name="Evans P."/>
            <person name="Brown E."/>
            <person name="Tallon L."/>
            <person name="Sadzewicz L."/>
            <person name="Sengamalay N."/>
            <person name="Ott S."/>
            <person name="Godinez A."/>
            <person name="Nagaraj S."/>
            <person name="Vavikolanu K."/>
            <person name="Aluvathingal J."/>
            <person name="Nadendla S."/>
            <person name="Sichtig H."/>
        </authorList>
    </citation>
    <scope>NUCLEOTIDE SEQUENCE [LARGE SCALE GENOMIC DNA]</scope>
    <source>
        <strain evidence="2">FDAARGOS_249</strain>
    </source>
</reference>
<gene>
    <name evidence="1" type="ORF">A6J77_003205</name>
</gene>
<comment type="caution">
    <text evidence="1">The sequence shown here is derived from an EMBL/GenBank/DDBJ whole genome shotgun (WGS) entry which is preliminary data.</text>
</comment>
<organism evidence="1 2">
    <name type="scientific">Aerococcus viridans</name>
    <dbReference type="NCBI Taxonomy" id="1377"/>
    <lineage>
        <taxon>Bacteria</taxon>
        <taxon>Bacillati</taxon>
        <taxon>Bacillota</taxon>
        <taxon>Bacilli</taxon>
        <taxon>Lactobacillales</taxon>
        <taxon>Aerococcaceae</taxon>
        <taxon>Aerococcus</taxon>
    </lineage>
</organism>
<proteinExistence type="predicted"/>
<accession>A0A2J9PLR8</accession>
<sequence length="259" mass="29985">MTNDYIYIFTNPISNQVQSLGVGLKYFTSAVNTVPNNLLLIKNPNHLGRFDEFTRFHIVSGHEAVKDFIDGQANEVQAKTKWIDFKYESLFQQLSDQEIAELLFLGHTDAPLNQPTFYKLGNRFTFFGSTYPNSYPTTKMYYRDIHDFFRQLGYVLAEKVTEDIQEQKPMFLFRKKTVVKTVKPVPIPTKPILGHLARLSYDGIVITFEGADHVGANKREFRVYLADDNPRFVETDKASHLLFGRLTYDLITETWDFQA</sequence>